<comment type="caution">
    <text evidence="2">The sequence shown here is derived from an EMBL/GenBank/DDBJ whole genome shotgun (WGS) entry which is preliminary data.</text>
</comment>
<organism evidence="2 3">
    <name type="scientific">Liparis tanakae</name>
    <name type="common">Tanaka's snailfish</name>
    <dbReference type="NCBI Taxonomy" id="230148"/>
    <lineage>
        <taxon>Eukaryota</taxon>
        <taxon>Metazoa</taxon>
        <taxon>Chordata</taxon>
        <taxon>Craniata</taxon>
        <taxon>Vertebrata</taxon>
        <taxon>Euteleostomi</taxon>
        <taxon>Actinopterygii</taxon>
        <taxon>Neopterygii</taxon>
        <taxon>Teleostei</taxon>
        <taxon>Neoteleostei</taxon>
        <taxon>Acanthomorphata</taxon>
        <taxon>Eupercaria</taxon>
        <taxon>Perciformes</taxon>
        <taxon>Cottioidei</taxon>
        <taxon>Cottales</taxon>
        <taxon>Liparidae</taxon>
        <taxon>Liparis</taxon>
    </lineage>
</organism>
<sequence length="65" mass="7261">MNIRQKEKQYKTETAATGFPSPDPRGGPRLSTRGCTQVICTFWSTSSMFPLMRPTDRAFITSSST</sequence>
<protein>
    <submittedName>
        <fullName evidence="2">Uncharacterized protein</fullName>
    </submittedName>
</protein>
<feature type="region of interest" description="Disordered" evidence="1">
    <location>
        <begin position="1"/>
        <end position="31"/>
    </location>
</feature>
<feature type="compositionally biased region" description="Basic and acidic residues" evidence="1">
    <location>
        <begin position="1"/>
        <end position="11"/>
    </location>
</feature>
<keyword evidence="3" id="KW-1185">Reference proteome</keyword>
<dbReference type="EMBL" id="SRLO01000655">
    <property type="protein sequence ID" value="TNN49471.1"/>
    <property type="molecule type" value="Genomic_DNA"/>
</dbReference>
<gene>
    <name evidence="2" type="ORF">EYF80_040312</name>
</gene>
<dbReference type="Proteomes" id="UP000314294">
    <property type="component" value="Unassembled WGS sequence"/>
</dbReference>
<evidence type="ECO:0000313" key="2">
    <source>
        <dbReference type="EMBL" id="TNN49471.1"/>
    </source>
</evidence>
<evidence type="ECO:0000256" key="1">
    <source>
        <dbReference type="SAM" id="MobiDB-lite"/>
    </source>
</evidence>
<proteinExistence type="predicted"/>
<accession>A0A4Z2G8A4</accession>
<evidence type="ECO:0000313" key="3">
    <source>
        <dbReference type="Proteomes" id="UP000314294"/>
    </source>
</evidence>
<reference evidence="2 3" key="1">
    <citation type="submission" date="2019-03" db="EMBL/GenBank/DDBJ databases">
        <title>First draft genome of Liparis tanakae, snailfish: a comprehensive survey of snailfish specific genes.</title>
        <authorList>
            <person name="Kim W."/>
            <person name="Song I."/>
            <person name="Jeong J.-H."/>
            <person name="Kim D."/>
            <person name="Kim S."/>
            <person name="Ryu S."/>
            <person name="Song J.Y."/>
            <person name="Lee S.K."/>
        </authorList>
    </citation>
    <scope>NUCLEOTIDE SEQUENCE [LARGE SCALE GENOMIC DNA]</scope>
    <source>
        <tissue evidence="2">Muscle</tissue>
    </source>
</reference>
<dbReference type="AlphaFoldDB" id="A0A4Z2G8A4"/>
<name>A0A4Z2G8A4_9TELE</name>